<dbReference type="Gene3D" id="1.10.30.50">
    <property type="match status" value="1"/>
</dbReference>
<organism evidence="1 2">
    <name type="scientific">Exiguobacterium acetylicum</name>
    <name type="common">Brevibacterium acetylicum</name>
    <dbReference type="NCBI Taxonomy" id="41170"/>
    <lineage>
        <taxon>Bacteria</taxon>
        <taxon>Bacillati</taxon>
        <taxon>Bacillota</taxon>
        <taxon>Bacilli</taxon>
        <taxon>Bacillales</taxon>
        <taxon>Bacillales Family XII. Incertae Sedis</taxon>
        <taxon>Exiguobacterium</taxon>
    </lineage>
</organism>
<keyword evidence="1" id="KW-0378">Hydrolase</keyword>
<gene>
    <name evidence="1" type="ORF">KKI46_01865</name>
</gene>
<dbReference type="EMBL" id="CP075897">
    <property type="protein sequence ID" value="QWB30444.1"/>
    <property type="molecule type" value="Genomic_DNA"/>
</dbReference>
<dbReference type="CDD" id="cd00085">
    <property type="entry name" value="HNHc"/>
    <property type="match status" value="1"/>
</dbReference>
<dbReference type="Proteomes" id="UP000679498">
    <property type="component" value="Chromosome"/>
</dbReference>
<protein>
    <submittedName>
        <fullName evidence="1">HNH endonuclease</fullName>
    </submittedName>
</protein>
<evidence type="ECO:0000313" key="2">
    <source>
        <dbReference type="Proteomes" id="UP000679498"/>
    </source>
</evidence>
<name>A0ABX8GB29_EXIAC</name>
<proteinExistence type="predicted"/>
<evidence type="ECO:0000313" key="1">
    <source>
        <dbReference type="EMBL" id="QWB30444.1"/>
    </source>
</evidence>
<dbReference type="InterPro" id="IPR003615">
    <property type="entry name" value="HNH_nuc"/>
</dbReference>
<keyword evidence="1" id="KW-0255">Endonuclease</keyword>
<dbReference type="RefSeq" id="WP_214813489.1">
    <property type="nucleotide sequence ID" value="NZ_CP075897.1"/>
</dbReference>
<dbReference type="GO" id="GO:0004519">
    <property type="term" value="F:endonuclease activity"/>
    <property type="evidence" value="ECO:0007669"/>
    <property type="project" value="UniProtKB-KW"/>
</dbReference>
<accession>A0ABX8GB29</accession>
<dbReference type="GeneID" id="88810392"/>
<sequence>MINLPKYTDKDLSELNYFITVKKYVPLDLRKEIVESSKKYLPSTFYTSGKSIEEEFEELVMSPYDKIDKAIIYMKKSKKMRNECFIKDKPTEIYKKFQDLFSSIMKSQSKKTSMRVRIVEKLKITVCPYCNRDYINYRSETSSGAQIDHFFNKGNFPIFSISLYNLIPVCGNCNRVKSSKVLEFASPFDTNIDWNDGIVFSYSQKSIDDEEDVQVKIKASGKIKNNLYGMDIHTAYSIHSSEVKDLLNKEKIYTASQLEEFIEVMGEDKINKKQIKQIVFGPEITIESFKTKPLSKMMYDLHKQLKIYTE</sequence>
<keyword evidence="1" id="KW-0540">Nuclease</keyword>
<keyword evidence="2" id="KW-1185">Reference proteome</keyword>
<reference evidence="1 2" key="1">
    <citation type="submission" date="2021-05" db="EMBL/GenBank/DDBJ databases">
        <title>Biocontrol using Exiguobacterium acetylicum SI17 against litchi downy blight caused by Peronophythora litchii.</title>
        <authorList>
            <person name="Zheng L."/>
        </authorList>
    </citation>
    <scope>NUCLEOTIDE SEQUENCE [LARGE SCALE GENOMIC DNA]</scope>
    <source>
        <strain evidence="1 2">SI17</strain>
    </source>
</reference>